<dbReference type="InterPro" id="IPR038584">
    <property type="entry name" value="Ribosomal_bL33_sf"/>
</dbReference>
<gene>
    <name evidence="5 6" type="primary">rpmG</name>
    <name evidence="6" type="ORF">ACFQRG_18055</name>
</gene>
<evidence type="ECO:0000256" key="1">
    <source>
        <dbReference type="ARBA" id="ARBA00007596"/>
    </source>
</evidence>
<dbReference type="Pfam" id="PF00471">
    <property type="entry name" value="Ribosomal_L33"/>
    <property type="match status" value="1"/>
</dbReference>
<comment type="similarity">
    <text evidence="1 5">Belongs to the bacterial ribosomal protein bL33 family.</text>
</comment>
<organism evidence="6 7">
    <name type="scientific">Scopulibacillus cellulosilyticus</name>
    <dbReference type="NCBI Taxonomy" id="2665665"/>
    <lineage>
        <taxon>Bacteria</taxon>
        <taxon>Bacillati</taxon>
        <taxon>Bacillota</taxon>
        <taxon>Bacilli</taxon>
        <taxon>Bacillales</taxon>
        <taxon>Sporolactobacillaceae</taxon>
        <taxon>Scopulibacillus</taxon>
    </lineage>
</organism>
<proteinExistence type="inferred from homology"/>
<dbReference type="PANTHER" id="PTHR43168">
    <property type="entry name" value="50S RIBOSOMAL PROTEIN L33, CHLOROPLASTIC"/>
    <property type="match status" value="1"/>
</dbReference>
<dbReference type="PROSITE" id="PS00582">
    <property type="entry name" value="RIBOSOMAL_L33"/>
    <property type="match status" value="1"/>
</dbReference>
<dbReference type="NCBIfam" id="NF001860">
    <property type="entry name" value="PRK00595.1"/>
    <property type="match status" value="1"/>
</dbReference>
<keyword evidence="2 5" id="KW-0689">Ribosomal protein</keyword>
<evidence type="ECO:0000256" key="5">
    <source>
        <dbReference type="HAMAP-Rule" id="MF_00294"/>
    </source>
</evidence>
<protein>
    <recommendedName>
        <fullName evidence="4 5">Large ribosomal subunit protein bL33</fullName>
    </recommendedName>
</protein>
<dbReference type="EMBL" id="JBHTCO010000040">
    <property type="protein sequence ID" value="MFC7394829.1"/>
    <property type="molecule type" value="Genomic_DNA"/>
</dbReference>
<comment type="caution">
    <text evidence="6">The sequence shown here is derived from an EMBL/GenBank/DDBJ whole genome shotgun (WGS) entry which is preliminary data.</text>
</comment>
<dbReference type="SUPFAM" id="SSF57829">
    <property type="entry name" value="Zn-binding ribosomal proteins"/>
    <property type="match status" value="1"/>
</dbReference>
<dbReference type="PANTHER" id="PTHR43168:SF2">
    <property type="entry name" value="LARGE RIBOSOMAL SUBUNIT PROTEIN BL33C"/>
    <property type="match status" value="1"/>
</dbReference>
<evidence type="ECO:0000256" key="2">
    <source>
        <dbReference type="ARBA" id="ARBA00022980"/>
    </source>
</evidence>
<dbReference type="Proteomes" id="UP001596505">
    <property type="component" value="Unassembled WGS sequence"/>
</dbReference>
<evidence type="ECO:0000256" key="3">
    <source>
        <dbReference type="ARBA" id="ARBA00023274"/>
    </source>
</evidence>
<dbReference type="NCBIfam" id="NF001764">
    <property type="entry name" value="PRK00504.1"/>
    <property type="match status" value="1"/>
</dbReference>
<keyword evidence="3 5" id="KW-0687">Ribonucleoprotein</keyword>
<dbReference type="InterPro" id="IPR011332">
    <property type="entry name" value="Ribosomal_zn-bd"/>
</dbReference>
<name>A0ABW2Q0E0_9BACL</name>
<dbReference type="InterPro" id="IPR018264">
    <property type="entry name" value="Ribosomal_bL33_CS"/>
</dbReference>
<dbReference type="InterPro" id="IPR001705">
    <property type="entry name" value="Ribosomal_bL33"/>
</dbReference>
<dbReference type="NCBIfam" id="TIGR01023">
    <property type="entry name" value="rpmG_bact"/>
    <property type="match status" value="1"/>
</dbReference>
<keyword evidence="7" id="KW-1185">Reference proteome</keyword>
<accession>A0ABW2Q0E0</accession>
<dbReference type="HAMAP" id="MF_00294">
    <property type="entry name" value="Ribosomal_bL33"/>
    <property type="match status" value="1"/>
</dbReference>
<dbReference type="GO" id="GO:0005840">
    <property type="term" value="C:ribosome"/>
    <property type="evidence" value="ECO:0007669"/>
    <property type="project" value="UniProtKB-KW"/>
</dbReference>
<sequence>MRKKIVLSCSICKQRNYTTTKNTQTNPERIEMHKFCKVCQEHTLHKETK</sequence>
<reference evidence="7" key="1">
    <citation type="journal article" date="2019" name="Int. J. Syst. Evol. Microbiol.">
        <title>The Global Catalogue of Microorganisms (GCM) 10K type strain sequencing project: providing services to taxonomists for standard genome sequencing and annotation.</title>
        <authorList>
            <consortium name="The Broad Institute Genomics Platform"/>
            <consortium name="The Broad Institute Genome Sequencing Center for Infectious Disease"/>
            <person name="Wu L."/>
            <person name="Ma J."/>
        </authorList>
    </citation>
    <scope>NUCLEOTIDE SEQUENCE [LARGE SCALE GENOMIC DNA]</scope>
    <source>
        <strain evidence="7">CGMCC 1.16305</strain>
    </source>
</reference>
<evidence type="ECO:0000256" key="4">
    <source>
        <dbReference type="ARBA" id="ARBA00035176"/>
    </source>
</evidence>
<evidence type="ECO:0000313" key="6">
    <source>
        <dbReference type="EMBL" id="MFC7394829.1"/>
    </source>
</evidence>
<dbReference type="Gene3D" id="2.20.28.120">
    <property type="entry name" value="Ribosomal protein L33"/>
    <property type="match status" value="1"/>
</dbReference>
<dbReference type="RefSeq" id="WP_380968705.1">
    <property type="nucleotide sequence ID" value="NZ_JBHTCO010000040.1"/>
</dbReference>
<evidence type="ECO:0000313" key="7">
    <source>
        <dbReference type="Proteomes" id="UP001596505"/>
    </source>
</evidence>